<gene>
    <name evidence="2" type="ORF">AHLFYP4_00236</name>
</gene>
<evidence type="ECO:0000256" key="1">
    <source>
        <dbReference type="SAM" id="MobiDB-lite"/>
    </source>
</evidence>
<organism evidence="2">
    <name type="scientific">Anaerostipes hadrus</name>
    <dbReference type="NCBI Taxonomy" id="649756"/>
    <lineage>
        <taxon>Bacteria</taxon>
        <taxon>Bacillati</taxon>
        <taxon>Bacillota</taxon>
        <taxon>Clostridia</taxon>
        <taxon>Lachnospirales</taxon>
        <taxon>Lachnospiraceae</taxon>
        <taxon>Anaerostipes</taxon>
    </lineage>
</organism>
<evidence type="ECO:0000313" key="2">
    <source>
        <dbReference type="EMBL" id="VYS74999.1"/>
    </source>
</evidence>
<sequence length="132" mass="15389">MIDKKEKSAHGAATPLGTQLNRQEQYNTDRQKSEIRKLVVEIFDLSLRLQEMTDGTIDWRELGVPCVQAEYHGATAVLSVRIWEDGFNAEQQPDYSTMLFLDNPNCMNEAGYLKEKLMGLIRRKKRKQQWER</sequence>
<protein>
    <submittedName>
        <fullName evidence="2">Uncharacterized protein</fullName>
    </submittedName>
</protein>
<feature type="region of interest" description="Disordered" evidence="1">
    <location>
        <begin position="1"/>
        <end position="31"/>
    </location>
</feature>
<dbReference type="RefSeq" id="WP_118628075.1">
    <property type="nucleotide sequence ID" value="NZ_CACRSX010000006.1"/>
</dbReference>
<reference evidence="2" key="1">
    <citation type="submission" date="2019-11" db="EMBL/GenBank/DDBJ databases">
        <authorList>
            <person name="Feng L."/>
        </authorList>
    </citation>
    <scope>NUCLEOTIDE SEQUENCE</scope>
    <source>
        <strain evidence="2">AhadrusLFYP4</strain>
    </source>
</reference>
<proteinExistence type="predicted"/>
<feature type="compositionally biased region" description="Polar residues" evidence="1">
    <location>
        <begin position="16"/>
        <end position="26"/>
    </location>
</feature>
<accession>A0A6N2R404</accession>
<dbReference type="EMBL" id="CACRSX010000006">
    <property type="protein sequence ID" value="VYS74999.1"/>
    <property type="molecule type" value="Genomic_DNA"/>
</dbReference>
<name>A0A6N2R404_ANAHA</name>
<dbReference type="AlphaFoldDB" id="A0A6N2R404"/>